<dbReference type="GO" id="GO:0016020">
    <property type="term" value="C:membrane"/>
    <property type="evidence" value="ECO:0007669"/>
    <property type="project" value="InterPro"/>
</dbReference>
<feature type="region of interest" description="Disordered" evidence="1">
    <location>
        <begin position="34"/>
        <end position="56"/>
    </location>
</feature>
<dbReference type="SMART" id="SM00900">
    <property type="entry name" value="FMN_bind"/>
    <property type="match status" value="1"/>
</dbReference>
<accession>A0AA90H5U4</accession>
<evidence type="ECO:0000256" key="1">
    <source>
        <dbReference type="SAM" id="MobiDB-lite"/>
    </source>
</evidence>
<organism evidence="3">
    <name type="scientific">Streptantibioticus silvisoli</name>
    <dbReference type="NCBI Taxonomy" id="2705255"/>
    <lineage>
        <taxon>Bacteria</taxon>
        <taxon>Bacillati</taxon>
        <taxon>Actinomycetota</taxon>
        <taxon>Actinomycetes</taxon>
        <taxon>Kitasatosporales</taxon>
        <taxon>Streptomycetaceae</taxon>
        <taxon>Streptantibioticus</taxon>
    </lineage>
</organism>
<dbReference type="RefSeq" id="WP_271314283.1">
    <property type="nucleotide sequence ID" value="NZ_JABXJJ020000060.1"/>
</dbReference>
<dbReference type="InterPro" id="IPR007329">
    <property type="entry name" value="FMN-bd"/>
</dbReference>
<evidence type="ECO:0000313" key="3">
    <source>
        <dbReference type="EMBL" id="MDI5974094.1"/>
    </source>
</evidence>
<evidence type="ECO:0000259" key="2">
    <source>
        <dbReference type="SMART" id="SM00900"/>
    </source>
</evidence>
<dbReference type="AlphaFoldDB" id="A0AA90H5U4"/>
<reference evidence="3" key="1">
    <citation type="submission" date="2023-05" db="EMBL/GenBank/DDBJ databases">
        <title>Streptantibioticus silvisoli sp. nov., acidotolerant actinomycetes 1 from pine litter.</title>
        <authorList>
            <person name="Swiecimska M."/>
            <person name="Golinska P."/>
            <person name="Sangal V."/>
            <person name="Wachnowicz B."/>
            <person name="Goodfellow M."/>
        </authorList>
    </citation>
    <scope>NUCLEOTIDE SEQUENCE</scope>
    <source>
        <strain evidence="3">SL13</strain>
    </source>
</reference>
<feature type="domain" description="FMN-binding" evidence="2">
    <location>
        <begin position="68"/>
        <end position="144"/>
    </location>
</feature>
<gene>
    <name evidence="3" type="ORF">POF50_032925</name>
</gene>
<dbReference type="Gene3D" id="3.90.1010.20">
    <property type="match status" value="1"/>
</dbReference>
<name>A0AA90H5U4_9ACTN</name>
<sequence length="146" mass="14641">MQKTLLALLSTTVGIAALIGLKAQSAGAPRSALAGPWATGSSAAPTGGTRAPGSAATGRYTGAAQATPYGTVQVRAVLVKGKLTDVTVLQQTYGGRSSQIDSYALPILKSEALKAQSGRIDVVSGATYTSDGYARSLQAALDTAGR</sequence>
<protein>
    <submittedName>
        <fullName evidence="3">FMN-binding protein</fullName>
    </submittedName>
</protein>
<proteinExistence type="predicted"/>
<dbReference type="EMBL" id="JABXJJ020000060">
    <property type="protein sequence ID" value="MDI5974094.1"/>
    <property type="molecule type" value="Genomic_DNA"/>
</dbReference>
<comment type="caution">
    <text evidence="3">The sequence shown here is derived from an EMBL/GenBank/DDBJ whole genome shotgun (WGS) entry which is preliminary data.</text>
</comment>
<dbReference type="GO" id="GO:0010181">
    <property type="term" value="F:FMN binding"/>
    <property type="evidence" value="ECO:0007669"/>
    <property type="project" value="InterPro"/>
</dbReference>
<dbReference type="Pfam" id="PF04205">
    <property type="entry name" value="FMN_bind"/>
    <property type="match status" value="1"/>
</dbReference>